<sequence>MPLRNINSLVVFKNWPPNCRAAAAIPGVIKSIALSQLTYDFTAAAPWAPLVSSSAVVTLSFPAPPVTAVVNHIQIFDKEVEIAWVEPISRLFTVSGSRVTTSFKSVPYSVLPTAHDAFSGLFTSLFTSQSKTLTLKGASDVTFTVPFLGDRTIPGFAFKNDNVFVGLSSFPDVKFVRFTSEENAHPNTYASLVQINLKNLSSLKLILGNLVFDVAGFIGTKIGFVNFKDVTLEQGDNIVTMDISIDLTLPAGIEFMTSIGVAEAAVTLLGVDDSSPNVAMIPALKALHIKLVIPKNFGKT</sequence>
<evidence type="ECO:0000313" key="2">
    <source>
        <dbReference type="Proteomes" id="UP000696485"/>
    </source>
</evidence>
<proteinExistence type="predicted"/>
<comment type="caution">
    <text evidence="1">The sequence shown here is derived from an EMBL/GenBank/DDBJ whole genome shotgun (WGS) entry which is preliminary data.</text>
</comment>
<accession>A0A9P5VJ41</accession>
<keyword evidence="2" id="KW-1185">Reference proteome</keyword>
<dbReference type="Proteomes" id="UP000696485">
    <property type="component" value="Unassembled WGS sequence"/>
</dbReference>
<dbReference type="AlphaFoldDB" id="A0A9P5VJ41"/>
<protein>
    <submittedName>
        <fullName evidence="1">Uncharacterized protein</fullName>
    </submittedName>
</protein>
<dbReference type="EMBL" id="JAAAUY010000744">
    <property type="protein sequence ID" value="KAF9326719.1"/>
    <property type="molecule type" value="Genomic_DNA"/>
</dbReference>
<gene>
    <name evidence="1" type="ORF">BG006_009886</name>
</gene>
<reference evidence="1" key="1">
    <citation type="journal article" date="2020" name="Fungal Divers.">
        <title>Resolving the Mortierellaceae phylogeny through synthesis of multi-gene phylogenetics and phylogenomics.</title>
        <authorList>
            <person name="Vandepol N."/>
            <person name="Liber J."/>
            <person name="Desiro A."/>
            <person name="Na H."/>
            <person name="Kennedy M."/>
            <person name="Barry K."/>
            <person name="Grigoriev I.V."/>
            <person name="Miller A.N."/>
            <person name="O'Donnell K."/>
            <person name="Stajich J.E."/>
            <person name="Bonito G."/>
        </authorList>
    </citation>
    <scope>NUCLEOTIDE SEQUENCE</scope>
    <source>
        <strain evidence="1">NVP1</strain>
    </source>
</reference>
<evidence type="ECO:0000313" key="1">
    <source>
        <dbReference type="EMBL" id="KAF9326719.1"/>
    </source>
</evidence>
<name>A0A9P5VJ41_9FUNG</name>
<organism evidence="1 2">
    <name type="scientific">Podila minutissima</name>
    <dbReference type="NCBI Taxonomy" id="64525"/>
    <lineage>
        <taxon>Eukaryota</taxon>
        <taxon>Fungi</taxon>
        <taxon>Fungi incertae sedis</taxon>
        <taxon>Mucoromycota</taxon>
        <taxon>Mortierellomycotina</taxon>
        <taxon>Mortierellomycetes</taxon>
        <taxon>Mortierellales</taxon>
        <taxon>Mortierellaceae</taxon>
        <taxon>Podila</taxon>
    </lineage>
</organism>